<dbReference type="Proteomes" id="UP000026960">
    <property type="component" value="Chromosome 7"/>
</dbReference>
<dbReference type="PaxDb" id="65489-OBART07G01140.1"/>
<dbReference type="AlphaFoldDB" id="A0A0D3GLL0"/>
<accession>A0A0D3GLL0</accession>
<evidence type="ECO:0000313" key="1">
    <source>
        <dbReference type="EnsemblPlants" id="OBART07G01140.1"/>
    </source>
</evidence>
<dbReference type="Gramene" id="OBART07G01140.1">
    <property type="protein sequence ID" value="OBART07G01140.1"/>
    <property type="gene ID" value="OBART07G01140"/>
</dbReference>
<proteinExistence type="predicted"/>
<dbReference type="HOGENOM" id="CLU_160270_0_0_1"/>
<keyword evidence="2" id="KW-1185">Reference proteome</keyword>
<organism evidence="1">
    <name type="scientific">Oryza barthii</name>
    <dbReference type="NCBI Taxonomy" id="65489"/>
    <lineage>
        <taxon>Eukaryota</taxon>
        <taxon>Viridiplantae</taxon>
        <taxon>Streptophyta</taxon>
        <taxon>Embryophyta</taxon>
        <taxon>Tracheophyta</taxon>
        <taxon>Spermatophyta</taxon>
        <taxon>Magnoliopsida</taxon>
        <taxon>Liliopsida</taxon>
        <taxon>Poales</taxon>
        <taxon>Poaceae</taxon>
        <taxon>BOP clade</taxon>
        <taxon>Oryzoideae</taxon>
        <taxon>Oryzeae</taxon>
        <taxon>Oryzinae</taxon>
        <taxon>Oryza</taxon>
    </lineage>
</organism>
<reference evidence="1" key="2">
    <citation type="submission" date="2015-03" db="UniProtKB">
        <authorList>
            <consortium name="EnsemblPlants"/>
        </authorList>
    </citation>
    <scope>IDENTIFICATION</scope>
</reference>
<protein>
    <submittedName>
        <fullName evidence="1">Uncharacterized protein</fullName>
    </submittedName>
</protein>
<reference evidence="1" key="1">
    <citation type="journal article" date="2009" name="Rice">
        <title>De Novo Next Generation Sequencing of Plant Genomes.</title>
        <authorList>
            <person name="Rounsley S."/>
            <person name="Marri P.R."/>
            <person name="Yu Y."/>
            <person name="He R."/>
            <person name="Sisneros N."/>
            <person name="Goicoechea J.L."/>
            <person name="Lee S.J."/>
            <person name="Angelova A."/>
            <person name="Kudrna D."/>
            <person name="Luo M."/>
            <person name="Affourtit J."/>
            <person name="Desany B."/>
            <person name="Knight J."/>
            <person name="Niazi F."/>
            <person name="Egholm M."/>
            <person name="Wing R.A."/>
        </authorList>
    </citation>
    <scope>NUCLEOTIDE SEQUENCE [LARGE SCALE GENOMIC DNA]</scope>
    <source>
        <strain evidence="1">cv. IRGC 105608</strain>
    </source>
</reference>
<sequence>MAAAALRRSAAATGRRLLCHASDHHHHQQVDPLLLKNVENLAKKQLLRDLTKRLAKEKRASSVAPTFRGIASSWLFASCAIMLIMDGYQKRFKKDCATVSTPNVSRALGNLHLAPQHQGHITLPLFRRI</sequence>
<name>A0A0D3GLL0_9ORYZ</name>
<dbReference type="EnsemblPlants" id="OBART07G01140.1">
    <property type="protein sequence ID" value="OBART07G01140.1"/>
    <property type="gene ID" value="OBART07G01140"/>
</dbReference>
<evidence type="ECO:0000313" key="2">
    <source>
        <dbReference type="Proteomes" id="UP000026960"/>
    </source>
</evidence>